<accession>A0A974CAT9</accession>
<organism evidence="1 2">
    <name type="scientific">Xenopus laevis</name>
    <name type="common">African clawed frog</name>
    <dbReference type="NCBI Taxonomy" id="8355"/>
    <lineage>
        <taxon>Eukaryota</taxon>
        <taxon>Metazoa</taxon>
        <taxon>Chordata</taxon>
        <taxon>Craniata</taxon>
        <taxon>Vertebrata</taxon>
        <taxon>Euteleostomi</taxon>
        <taxon>Amphibia</taxon>
        <taxon>Batrachia</taxon>
        <taxon>Anura</taxon>
        <taxon>Pipoidea</taxon>
        <taxon>Pipidae</taxon>
        <taxon>Xenopodinae</taxon>
        <taxon>Xenopus</taxon>
        <taxon>Xenopus</taxon>
    </lineage>
</organism>
<name>A0A974CAT9_XENLA</name>
<evidence type="ECO:0000313" key="1">
    <source>
        <dbReference type="EMBL" id="OCT69839.1"/>
    </source>
</evidence>
<dbReference type="Proteomes" id="UP000694892">
    <property type="component" value="Chromosome 7S"/>
</dbReference>
<gene>
    <name evidence="1" type="ORF">XELAEV_18036764mg</name>
</gene>
<proteinExistence type="predicted"/>
<dbReference type="AlphaFoldDB" id="A0A974CAT9"/>
<evidence type="ECO:0000313" key="2">
    <source>
        <dbReference type="Proteomes" id="UP000694892"/>
    </source>
</evidence>
<protein>
    <submittedName>
        <fullName evidence="1">Uncharacterized protein</fullName>
    </submittedName>
</protein>
<reference evidence="2" key="1">
    <citation type="journal article" date="2016" name="Nature">
        <title>Genome evolution in the allotetraploid frog Xenopus laevis.</title>
        <authorList>
            <person name="Session A.M."/>
            <person name="Uno Y."/>
            <person name="Kwon T."/>
            <person name="Chapman J.A."/>
            <person name="Toyoda A."/>
            <person name="Takahashi S."/>
            <person name="Fukui A."/>
            <person name="Hikosaka A."/>
            <person name="Suzuki A."/>
            <person name="Kondo M."/>
            <person name="van Heeringen S.J."/>
            <person name="Quigley I."/>
            <person name="Heinz S."/>
            <person name="Ogino H."/>
            <person name="Ochi H."/>
            <person name="Hellsten U."/>
            <person name="Lyons J.B."/>
            <person name="Simakov O."/>
            <person name="Putnam N."/>
            <person name="Stites J."/>
            <person name="Kuroki Y."/>
            <person name="Tanaka T."/>
            <person name="Michiue T."/>
            <person name="Watanabe M."/>
            <person name="Bogdanovic O."/>
            <person name="Lister R."/>
            <person name="Georgiou G."/>
            <person name="Paranjpe S.S."/>
            <person name="van Kruijsbergen I."/>
            <person name="Shu S."/>
            <person name="Carlson J."/>
            <person name="Kinoshita T."/>
            <person name="Ohta Y."/>
            <person name="Mawaribuchi S."/>
            <person name="Jenkins J."/>
            <person name="Grimwood J."/>
            <person name="Schmutz J."/>
            <person name="Mitros T."/>
            <person name="Mozaffari S.V."/>
            <person name="Suzuki Y."/>
            <person name="Haramoto Y."/>
            <person name="Yamamoto T.S."/>
            <person name="Takagi C."/>
            <person name="Heald R."/>
            <person name="Miller K."/>
            <person name="Haudenschild C."/>
            <person name="Kitzman J."/>
            <person name="Nakayama T."/>
            <person name="Izutsu Y."/>
            <person name="Robert J."/>
            <person name="Fortriede J."/>
            <person name="Burns K."/>
            <person name="Lotay V."/>
            <person name="Karimi K."/>
            <person name="Yasuoka Y."/>
            <person name="Dichmann D.S."/>
            <person name="Flajnik M.F."/>
            <person name="Houston D.W."/>
            <person name="Shendure J."/>
            <person name="DuPasquier L."/>
            <person name="Vize P.D."/>
            <person name="Zorn A.M."/>
            <person name="Ito M."/>
            <person name="Marcotte E.M."/>
            <person name="Wallingford J.B."/>
            <person name="Ito Y."/>
            <person name="Asashima M."/>
            <person name="Ueno N."/>
            <person name="Matsuda Y."/>
            <person name="Veenstra G.J."/>
            <person name="Fujiyama A."/>
            <person name="Harland R.M."/>
            <person name="Taira M."/>
            <person name="Rokhsar D.S."/>
        </authorList>
    </citation>
    <scope>NUCLEOTIDE SEQUENCE [LARGE SCALE GENOMIC DNA]</scope>
    <source>
        <strain evidence="2">J</strain>
    </source>
</reference>
<dbReference type="EMBL" id="CM004479">
    <property type="protein sequence ID" value="OCT69839.1"/>
    <property type="molecule type" value="Genomic_DNA"/>
</dbReference>
<sequence length="70" mass="7682">MIKKTQVTVTKSFLLCPLRSLCSHPTPPSTFCGLTVQFQVSLAPTSDFRFIVSSLTYGLASQCPVGFHPY</sequence>